<dbReference type="Gene3D" id="2.170.130.10">
    <property type="entry name" value="TonB-dependent receptor, plug domain"/>
    <property type="match status" value="1"/>
</dbReference>
<dbReference type="Proteomes" id="UP000265926">
    <property type="component" value="Unassembled WGS sequence"/>
</dbReference>
<organism evidence="2 3">
    <name type="scientific">Maribellus luteus</name>
    <dbReference type="NCBI Taxonomy" id="2305463"/>
    <lineage>
        <taxon>Bacteria</taxon>
        <taxon>Pseudomonadati</taxon>
        <taxon>Bacteroidota</taxon>
        <taxon>Bacteroidia</taxon>
        <taxon>Marinilabiliales</taxon>
        <taxon>Prolixibacteraceae</taxon>
        <taxon>Maribellus</taxon>
    </lineage>
</organism>
<dbReference type="Gene3D" id="2.60.40.1120">
    <property type="entry name" value="Carboxypeptidase-like, regulatory domain"/>
    <property type="match status" value="1"/>
</dbReference>
<protein>
    <submittedName>
        <fullName evidence="2">SusC/RagA family TonB-linked outer membrane protein</fullName>
    </submittedName>
</protein>
<dbReference type="SUPFAM" id="SSF49464">
    <property type="entry name" value="Carboxypeptidase regulatory domain-like"/>
    <property type="match status" value="1"/>
</dbReference>
<reference evidence="2 3" key="1">
    <citation type="submission" date="2018-08" db="EMBL/GenBank/DDBJ databases">
        <title>Pallidiluteibacterium maritimus gen. nov., sp. nov., isolated from coastal sediment.</title>
        <authorList>
            <person name="Zhou L.Y."/>
        </authorList>
    </citation>
    <scope>NUCLEOTIDE SEQUENCE [LARGE SCALE GENOMIC DNA]</scope>
    <source>
        <strain evidence="2 3">XSD2</strain>
    </source>
</reference>
<evidence type="ECO:0000259" key="1">
    <source>
        <dbReference type="Pfam" id="PF07715"/>
    </source>
</evidence>
<dbReference type="Pfam" id="PF07715">
    <property type="entry name" value="Plug"/>
    <property type="match status" value="1"/>
</dbReference>
<comment type="caution">
    <text evidence="2">The sequence shown here is derived from an EMBL/GenBank/DDBJ whole genome shotgun (WGS) entry which is preliminary data.</text>
</comment>
<feature type="domain" description="TonB-dependent receptor plug" evidence="1">
    <location>
        <begin position="112"/>
        <end position="212"/>
    </location>
</feature>
<gene>
    <name evidence="2" type="ORF">D1614_09410</name>
</gene>
<evidence type="ECO:0000313" key="3">
    <source>
        <dbReference type="Proteomes" id="UP000265926"/>
    </source>
</evidence>
<sequence length="991" mass="110391">MKTRYFKFIIGLFLVFAVQKYTNADELTGRVLDAKGKPVSGALIYLVQYPDVKATTDRNGEYTIAATENSEAVINSADNFSKSVILSDSLVIVMGLETSPVNRGYDLINATKNTAASAQTVFAEDLEKNDSKVNASNALFGELLGLSVLQKSGTVAENQARLNYRGLGRPLVLVDGFERDLDGLTVEEIESVTLLKDAASQAIYGMRGANGVLLVNTKKGKYNTMEIDLKYDHGVKFAKSSIPMVDAFTYASAMNEALGNDGLAPEFNQYQLNAYRDGSQPGIYSNVNWANEIFKDVAHSNSYNVQVRGGNGITRFYGAVAYDTDESFIKLGAPDPSIPNQFKYSNLNVRTNVDVNISKNTLLTINMLGKLQENSRGMLSESDLMKSIYNTPAGAFPIKTENGNWGASTTWKTNPVAELSTAGFTRFHTRTLYANINIKQNLDAITKGLNASARFGMDSYSVIREKKYRTYQTETITPVFDNDGNPTDLEYNLIGERMTNFQEWNAGTIDQWRKLTGQGQLDYKRTFNKSTVGGGYIFEISSYSGYGQHKMFNRVNNVLYASYGYDNKYLLDATFSVGSSNVLNPRRKWGYFPAISAGWVVSQEDFAKNSEAIDYLKVNASWGITGSDNMNFDLYKVYYQTGKSYLFGNFQGVGTIEPGSLPVVNLTYPKTRSVNVGAEGTFFGGMNVSVDVFDIKKYDQLIESKNIVSSVIGIDPGMTNSAEYAYKGVELGLGYTGTKGDLKYSAMGHFTFTRSEIINNNEQVWKNDFNRATGHPVGQIFGYESIGFFKDQADIDNSPVQTFSEVQPGDIKYKDQDDNGIIDQYDRIAIGNNSIVPEMYFSLDLNVEYRKLGINLLFQGTANHSAIMQADGIYRPLVNNKNISQHYYDNRWTETNQDALYPRLTNALNENNNVASTIWLQDLSYLKLRTAEIYYTLPKQWVERVKLGNATVFARGYNLFSIDKMRVGDAEAFGLNFPMYSSVNLGVKINF</sequence>
<dbReference type="InterPro" id="IPR023996">
    <property type="entry name" value="TonB-dep_OMP_SusC/RagA"/>
</dbReference>
<proteinExistence type="predicted"/>
<dbReference type="InterPro" id="IPR012910">
    <property type="entry name" value="Plug_dom"/>
</dbReference>
<name>A0A399T3I8_9BACT</name>
<dbReference type="InterPro" id="IPR023997">
    <property type="entry name" value="TonB-dep_OMP_SusC/RagA_CS"/>
</dbReference>
<dbReference type="NCBIfam" id="TIGR04056">
    <property type="entry name" value="OMP_RagA_SusC"/>
    <property type="match status" value="1"/>
</dbReference>
<accession>A0A399T3I8</accession>
<dbReference type="InterPro" id="IPR008969">
    <property type="entry name" value="CarboxyPept-like_regulatory"/>
</dbReference>
<dbReference type="InterPro" id="IPR037066">
    <property type="entry name" value="Plug_dom_sf"/>
</dbReference>
<keyword evidence="3" id="KW-1185">Reference proteome</keyword>
<dbReference type="EMBL" id="QWGR01000004">
    <property type="protein sequence ID" value="RIJ48737.1"/>
    <property type="molecule type" value="Genomic_DNA"/>
</dbReference>
<dbReference type="RefSeq" id="WP_119437659.1">
    <property type="nucleotide sequence ID" value="NZ_QWGR01000004.1"/>
</dbReference>
<evidence type="ECO:0000313" key="2">
    <source>
        <dbReference type="EMBL" id="RIJ48737.1"/>
    </source>
</evidence>
<dbReference type="NCBIfam" id="TIGR04057">
    <property type="entry name" value="SusC_RagA_signa"/>
    <property type="match status" value="1"/>
</dbReference>
<dbReference type="AlphaFoldDB" id="A0A399T3I8"/>
<dbReference type="SUPFAM" id="SSF56935">
    <property type="entry name" value="Porins"/>
    <property type="match status" value="1"/>
</dbReference>
<dbReference type="OrthoDB" id="1032271at2"/>